<accession>A0ABP9GJ65</accession>
<comment type="caution">
    <text evidence="1">The sequence shown here is derived from an EMBL/GenBank/DDBJ whole genome shotgun (WGS) entry which is preliminary data.</text>
</comment>
<dbReference type="Gene3D" id="1.10.287.1060">
    <property type="entry name" value="ESAT-6-like"/>
    <property type="match status" value="1"/>
</dbReference>
<proteinExistence type="predicted"/>
<dbReference type="RefSeq" id="WP_345673119.1">
    <property type="nucleotide sequence ID" value="NZ_BAABHS010000001.1"/>
</dbReference>
<dbReference type="InterPro" id="IPR036689">
    <property type="entry name" value="ESAT-6-like_sf"/>
</dbReference>
<protein>
    <recommendedName>
        <fullName evidence="3">Excreted virulence factor EspC, type VII ESX diderm</fullName>
    </recommendedName>
</protein>
<dbReference type="Proteomes" id="UP001500466">
    <property type="component" value="Unassembled WGS sequence"/>
</dbReference>
<dbReference type="InterPro" id="IPR022536">
    <property type="entry name" value="EspC"/>
</dbReference>
<name>A0ABP9GJ65_9ACTN</name>
<sequence length="136" mass="14233">MGDSADIDRVLSPWLYSSGREESVPETRLLSGSAPAAGSVKVTPEALRESARAAGDIAADLRLTTRSSAGHIDNAASGLRGWETAAALRYVGETWGHQVDSLHAALMSGQARLTQSAVNYEVDEKKISDGFSGMGG</sequence>
<evidence type="ECO:0000313" key="2">
    <source>
        <dbReference type="Proteomes" id="UP001500466"/>
    </source>
</evidence>
<organism evidence="1 2">
    <name type="scientific">Yinghuangia aomiensis</name>
    <dbReference type="NCBI Taxonomy" id="676205"/>
    <lineage>
        <taxon>Bacteria</taxon>
        <taxon>Bacillati</taxon>
        <taxon>Actinomycetota</taxon>
        <taxon>Actinomycetes</taxon>
        <taxon>Kitasatosporales</taxon>
        <taxon>Streptomycetaceae</taxon>
        <taxon>Yinghuangia</taxon>
    </lineage>
</organism>
<keyword evidence="2" id="KW-1185">Reference proteome</keyword>
<evidence type="ECO:0008006" key="3">
    <source>
        <dbReference type="Google" id="ProtNLM"/>
    </source>
</evidence>
<dbReference type="SUPFAM" id="SSF140453">
    <property type="entry name" value="EsxAB dimer-like"/>
    <property type="match status" value="1"/>
</dbReference>
<evidence type="ECO:0000313" key="1">
    <source>
        <dbReference type="EMBL" id="GAA4944686.1"/>
    </source>
</evidence>
<dbReference type="EMBL" id="BAABHS010000001">
    <property type="protein sequence ID" value="GAA4944686.1"/>
    <property type="molecule type" value="Genomic_DNA"/>
</dbReference>
<dbReference type="Pfam" id="PF10824">
    <property type="entry name" value="T7SS_ESX_EspC"/>
    <property type="match status" value="1"/>
</dbReference>
<reference evidence="2" key="1">
    <citation type="journal article" date="2019" name="Int. J. Syst. Evol. Microbiol.">
        <title>The Global Catalogue of Microorganisms (GCM) 10K type strain sequencing project: providing services to taxonomists for standard genome sequencing and annotation.</title>
        <authorList>
            <consortium name="The Broad Institute Genomics Platform"/>
            <consortium name="The Broad Institute Genome Sequencing Center for Infectious Disease"/>
            <person name="Wu L."/>
            <person name="Ma J."/>
        </authorList>
    </citation>
    <scope>NUCLEOTIDE SEQUENCE [LARGE SCALE GENOMIC DNA]</scope>
    <source>
        <strain evidence="2">JCM 17986</strain>
    </source>
</reference>
<gene>
    <name evidence="1" type="ORF">GCM10023205_00340</name>
</gene>